<evidence type="ECO:0000313" key="5">
    <source>
        <dbReference type="EMBL" id="ASU84040.1"/>
    </source>
</evidence>
<reference evidence="5 6" key="1">
    <citation type="submission" date="2017-08" db="EMBL/GenBank/DDBJ databases">
        <title>The complete genome sequence of Nocardiopsis gilva YIM 90087.</title>
        <authorList>
            <person name="Yin M."/>
            <person name="Tang S."/>
        </authorList>
    </citation>
    <scope>NUCLEOTIDE SEQUENCE [LARGE SCALE GENOMIC DNA]</scope>
    <source>
        <strain evidence="5 6">YIM 90087</strain>
    </source>
</reference>
<dbReference type="PROSITE" id="PS51118">
    <property type="entry name" value="HTH_HXLR"/>
    <property type="match status" value="1"/>
</dbReference>
<protein>
    <submittedName>
        <fullName evidence="5">Transcriptional regulator</fullName>
    </submittedName>
</protein>
<dbReference type="RefSeq" id="WP_017619129.1">
    <property type="nucleotide sequence ID" value="NZ_ANBG01000223.1"/>
</dbReference>
<evidence type="ECO:0000256" key="1">
    <source>
        <dbReference type="ARBA" id="ARBA00023015"/>
    </source>
</evidence>
<feature type="domain" description="HTH hxlR-type" evidence="4">
    <location>
        <begin position="7"/>
        <end position="106"/>
    </location>
</feature>
<sequence>MPKPRVCSVARTLDVVGERWTLLVLREVFLGVRRFDLIHEHTGAPRAVLTERLRRLVDAGILRREEYREKGRRPRYEYELTKAGHELRPVLTALMQWGDRYLAGPEGPPLKLHHADCGARVRTALICEDGHHLPDSGEDLRAVPRHRPPRES</sequence>
<dbReference type="PANTHER" id="PTHR33204:SF18">
    <property type="entry name" value="TRANSCRIPTIONAL REGULATORY PROTEIN"/>
    <property type="match status" value="1"/>
</dbReference>
<name>A0A223S7F7_9ACTN</name>
<keyword evidence="1" id="KW-0805">Transcription regulation</keyword>
<dbReference type="Gene3D" id="1.10.10.10">
    <property type="entry name" value="Winged helix-like DNA-binding domain superfamily/Winged helix DNA-binding domain"/>
    <property type="match status" value="1"/>
</dbReference>
<organism evidence="5 6">
    <name type="scientific">Nocardiopsis gilva YIM 90087</name>
    <dbReference type="NCBI Taxonomy" id="1235441"/>
    <lineage>
        <taxon>Bacteria</taxon>
        <taxon>Bacillati</taxon>
        <taxon>Actinomycetota</taxon>
        <taxon>Actinomycetes</taxon>
        <taxon>Streptosporangiales</taxon>
        <taxon>Nocardiopsidaceae</taxon>
        <taxon>Nocardiopsis</taxon>
    </lineage>
</organism>
<dbReference type="AlphaFoldDB" id="A0A223S7F7"/>
<dbReference type="OrthoDB" id="9792527at2"/>
<dbReference type="KEGG" id="ngv:CDO52_15695"/>
<dbReference type="Proteomes" id="UP000215005">
    <property type="component" value="Chromosome"/>
</dbReference>
<dbReference type="EMBL" id="CP022753">
    <property type="protein sequence ID" value="ASU84040.1"/>
    <property type="molecule type" value="Genomic_DNA"/>
</dbReference>
<dbReference type="InterPro" id="IPR036390">
    <property type="entry name" value="WH_DNA-bd_sf"/>
</dbReference>
<evidence type="ECO:0000313" key="6">
    <source>
        <dbReference type="Proteomes" id="UP000215005"/>
    </source>
</evidence>
<keyword evidence="6" id="KW-1185">Reference proteome</keyword>
<evidence type="ECO:0000256" key="3">
    <source>
        <dbReference type="ARBA" id="ARBA00023163"/>
    </source>
</evidence>
<proteinExistence type="predicted"/>
<dbReference type="GO" id="GO:0003677">
    <property type="term" value="F:DNA binding"/>
    <property type="evidence" value="ECO:0007669"/>
    <property type="project" value="UniProtKB-KW"/>
</dbReference>
<dbReference type="SUPFAM" id="SSF46785">
    <property type="entry name" value="Winged helix' DNA-binding domain"/>
    <property type="match status" value="1"/>
</dbReference>
<accession>A0A223S7F7</accession>
<dbReference type="Pfam" id="PF01638">
    <property type="entry name" value="HxlR"/>
    <property type="match status" value="1"/>
</dbReference>
<evidence type="ECO:0000256" key="2">
    <source>
        <dbReference type="ARBA" id="ARBA00023125"/>
    </source>
</evidence>
<keyword evidence="2" id="KW-0238">DNA-binding</keyword>
<dbReference type="InterPro" id="IPR036388">
    <property type="entry name" value="WH-like_DNA-bd_sf"/>
</dbReference>
<dbReference type="InterPro" id="IPR002577">
    <property type="entry name" value="HTH_HxlR"/>
</dbReference>
<evidence type="ECO:0000259" key="4">
    <source>
        <dbReference type="PROSITE" id="PS51118"/>
    </source>
</evidence>
<gene>
    <name evidence="5" type="ORF">CDO52_15695</name>
</gene>
<keyword evidence="3" id="KW-0804">Transcription</keyword>
<dbReference type="PANTHER" id="PTHR33204">
    <property type="entry name" value="TRANSCRIPTIONAL REGULATOR, MARR FAMILY"/>
    <property type="match status" value="1"/>
</dbReference>